<dbReference type="AlphaFoldDB" id="A0ABD6BQ40"/>
<feature type="region of interest" description="Disordered" evidence="1">
    <location>
        <begin position="288"/>
        <end position="331"/>
    </location>
</feature>
<accession>A0ABD6BQ40</accession>
<dbReference type="InterPro" id="IPR001509">
    <property type="entry name" value="Epimerase_deHydtase"/>
</dbReference>
<feature type="compositionally biased region" description="Basic and acidic residues" evidence="1">
    <location>
        <begin position="41"/>
        <end position="57"/>
    </location>
</feature>
<proteinExistence type="predicted"/>
<feature type="region of interest" description="Disordered" evidence="1">
    <location>
        <begin position="33"/>
        <end position="57"/>
    </location>
</feature>
<dbReference type="PANTHER" id="PTHR43245">
    <property type="entry name" value="BIFUNCTIONAL POLYMYXIN RESISTANCE PROTEIN ARNA"/>
    <property type="match status" value="1"/>
</dbReference>
<keyword evidence="4" id="KW-1185">Reference proteome</keyword>
<dbReference type="EMBL" id="JBHUCZ010000001">
    <property type="protein sequence ID" value="MFD1566734.1"/>
    <property type="molecule type" value="Genomic_DNA"/>
</dbReference>
<feature type="domain" description="NAD-dependent epimerase/dehydratase" evidence="2">
    <location>
        <begin position="5"/>
        <end position="225"/>
    </location>
</feature>
<organism evidence="3 4">
    <name type="scientific">Halolamina litorea</name>
    <dbReference type="NCBI Taxonomy" id="1515593"/>
    <lineage>
        <taxon>Archaea</taxon>
        <taxon>Methanobacteriati</taxon>
        <taxon>Methanobacteriota</taxon>
        <taxon>Stenosarchaea group</taxon>
        <taxon>Halobacteria</taxon>
        <taxon>Halobacteriales</taxon>
        <taxon>Haloferacaceae</taxon>
    </lineage>
</organism>
<dbReference type="SUPFAM" id="SSF51735">
    <property type="entry name" value="NAD(P)-binding Rossmann-fold domains"/>
    <property type="match status" value="1"/>
</dbReference>
<sequence>MSDTALVVGGTKFIGRHTVEELLAHDYRVTTFTRGESGNPFEDRDSVDSVHGDRTDRDALETARDAVDPDIVIDTCAFQPADVEAATEVFADADAYVYVSSGSAYDAPDVPMREDETTLHDCTPEQATDDTVESYGPRKAEGDRVVARAAEDGVNAMAVRPMLVYGPHDYTERFAYWTDRVAEYDEVAVPFDGDSLLHRVFVEDVASALRVVAEEGEAGEAYNVADRNTFSLGRSLELAADALDTDVDVVQTGPADLDAAGVEPTDFPLYTPTPAVVATEKLSALGWESTPPEEAVAATAQAHREHGRDGTVNGPDRETEEALIDAARGGD</sequence>
<dbReference type="InterPro" id="IPR036291">
    <property type="entry name" value="NAD(P)-bd_dom_sf"/>
</dbReference>
<dbReference type="Proteomes" id="UP001597139">
    <property type="component" value="Unassembled WGS sequence"/>
</dbReference>
<dbReference type="RefSeq" id="WP_267646024.1">
    <property type="nucleotide sequence ID" value="NZ_JANHGR010000001.1"/>
</dbReference>
<dbReference type="InterPro" id="IPR050177">
    <property type="entry name" value="Lipid_A_modif_metabolic_enz"/>
</dbReference>
<comment type="caution">
    <text evidence="3">The sequence shown here is derived from an EMBL/GenBank/DDBJ whole genome shotgun (WGS) entry which is preliminary data.</text>
</comment>
<evidence type="ECO:0000259" key="2">
    <source>
        <dbReference type="Pfam" id="PF01370"/>
    </source>
</evidence>
<dbReference type="Gene3D" id="3.40.50.720">
    <property type="entry name" value="NAD(P)-binding Rossmann-like Domain"/>
    <property type="match status" value="1"/>
</dbReference>
<name>A0ABD6BQ40_9EURY</name>
<gene>
    <name evidence="3" type="ORF">ACFSAU_04450</name>
</gene>
<evidence type="ECO:0000313" key="4">
    <source>
        <dbReference type="Proteomes" id="UP001597139"/>
    </source>
</evidence>
<reference evidence="3 4" key="1">
    <citation type="journal article" date="2019" name="Int. J. Syst. Evol. Microbiol.">
        <title>The Global Catalogue of Microorganisms (GCM) 10K type strain sequencing project: providing services to taxonomists for standard genome sequencing and annotation.</title>
        <authorList>
            <consortium name="The Broad Institute Genomics Platform"/>
            <consortium name="The Broad Institute Genome Sequencing Center for Infectious Disease"/>
            <person name="Wu L."/>
            <person name="Ma J."/>
        </authorList>
    </citation>
    <scope>NUCLEOTIDE SEQUENCE [LARGE SCALE GENOMIC DNA]</scope>
    <source>
        <strain evidence="3 4">CGMCC 1.12859</strain>
    </source>
</reference>
<evidence type="ECO:0000256" key="1">
    <source>
        <dbReference type="SAM" id="MobiDB-lite"/>
    </source>
</evidence>
<dbReference type="Pfam" id="PF01370">
    <property type="entry name" value="Epimerase"/>
    <property type="match status" value="1"/>
</dbReference>
<protein>
    <submittedName>
        <fullName evidence="3">NAD-dependent epimerase/dehydratase family protein</fullName>
    </submittedName>
</protein>
<evidence type="ECO:0000313" key="3">
    <source>
        <dbReference type="EMBL" id="MFD1566734.1"/>
    </source>
</evidence>